<keyword evidence="2" id="KW-1185">Reference proteome</keyword>
<dbReference type="Proteomes" id="UP000284868">
    <property type="component" value="Unassembled WGS sequence"/>
</dbReference>
<protein>
    <recommendedName>
        <fullName evidence="3">DUF5590 domain-containing protein</fullName>
    </recommendedName>
</protein>
<sequence>MKINYKSILIAVLLLIVLGVVLFVETGMFISGPQRKYEDDIRKIETTIMKNYRGIKNIQRHVFYYTVYVGENDKNIVWFNELGEDIVTRKLKTKDFEKVERTVEERYHAKHIEVSLGYGYDNPVYVVECDKGLILLDYDTLKEVYYLKDGDV</sequence>
<organism evidence="1 2">
    <name type="scientific">Amedibacillus dolichus</name>
    <dbReference type="NCBI Taxonomy" id="31971"/>
    <lineage>
        <taxon>Bacteria</taxon>
        <taxon>Bacillati</taxon>
        <taxon>Bacillota</taxon>
        <taxon>Erysipelotrichia</taxon>
        <taxon>Erysipelotrichales</taxon>
        <taxon>Erysipelotrichaceae</taxon>
        <taxon>Amedibacillus</taxon>
    </lineage>
</organism>
<evidence type="ECO:0000313" key="1">
    <source>
        <dbReference type="EMBL" id="RHM14943.1"/>
    </source>
</evidence>
<dbReference type="RefSeq" id="WP_118365265.1">
    <property type="nucleotide sequence ID" value="NZ_CAUFDR010000061.1"/>
</dbReference>
<gene>
    <name evidence="1" type="ORF">DWZ83_01845</name>
</gene>
<dbReference type="AlphaFoldDB" id="A0A415PQE2"/>
<proteinExistence type="predicted"/>
<comment type="caution">
    <text evidence="1">The sequence shown here is derived from an EMBL/GenBank/DDBJ whole genome shotgun (WGS) entry which is preliminary data.</text>
</comment>
<evidence type="ECO:0000313" key="2">
    <source>
        <dbReference type="Proteomes" id="UP000284868"/>
    </source>
</evidence>
<reference evidence="1 2" key="1">
    <citation type="submission" date="2018-08" db="EMBL/GenBank/DDBJ databases">
        <title>A genome reference for cultivated species of the human gut microbiota.</title>
        <authorList>
            <person name="Zou Y."/>
            <person name="Xue W."/>
            <person name="Luo G."/>
        </authorList>
    </citation>
    <scope>NUCLEOTIDE SEQUENCE [LARGE SCALE GENOMIC DNA]</scope>
    <source>
        <strain evidence="1 2">AF35-6BH</strain>
    </source>
</reference>
<dbReference type="OrthoDB" id="1769982at2"/>
<evidence type="ECO:0008006" key="3">
    <source>
        <dbReference type="Google" id="ProtNLM"/>
    </source>
</evidence>
<dbReference type="EMBL" id="QRPK01000005">
    <property type="protein sequence ID" value="RHM14943.1"/>
    <property type="molecule type" value="Genomic_DNA"/>
</dbReference>
<name>A0A415PQE2_9FIRM</name>
<accession>A0A415PQE2</accession>